<evidence type="ECO:0000313" key="2">
    <source>
        <dbReference type="EMBL" id="CAH3135646.1"/>
    </source>
</evidence>
<dbReference type="InterPro" id="IPR037175">
    <property type="entry name" value="KFase_sf"/>
</dbReference>
<protein>
    <recommendedName>
        <fullName evidence="4">Arylformamidase</fullName>
    </recommendedName>
</protein>
<dbReference type="InterPro" id="IPR007325">
    <property type="entry name" value="KFase/CYL"/>
</dbReference>
<reference evidence="2 3" key="1">
    <citation type="submission" date="2022-05" db="EMBL/GenBank/DDBJ databases">
        <authorList>
            <consortium name="Genoscope - CEA"/>
            <person name="William W."/>
        </authorList>
    </citation>
    <scope>NUCLEOTIDE SEQUENCE [LARGE SCALE GENOMIC DNA]</scope>
</reference>
<proteinExistence type="inferred from homology"/>
<evidence type="ECO:0000256" key="1">
    <source>
        <dbReference type="ARBA" id="ARBA00007865"/>
    </source>
</evidence>
<comment type="caution">
    <text evidence="2">The sequence shown here is derived from an EMBL/GenBank/DDBJ whole genome shotgun (WGS) entry which is preliminary data.</text>
</comment>
<organism evidence="2 3">
    <name type="scientific">Porites lobata</name>
    <dbReference type="NCBI Taxonomy" id="104759"/>
    <lineage>
        <taxon>Eukaryota</taxon>
        <taxon>Metazoa</taxon>
        <taxon>Cnidaria</taxon>
        <taxon>Anthozoa</taxon>
        <taxon>Hexacorallia</taxon>
        <taxon>Scleractinia</taxon>
        <taxon>Fungiina</taxon>
        <taxon>Poritidae</taxon>
        <taxon>Porites</taxon>
    </lineage>
</organism>
<dbReference type="PANTHER" id="PTHR43564">
    <property type="entry name" value="KYNURENINE FORMAMIDASE-LIKE PROTEIN"/>
    <property type="match status" value="1"/>
</dbReference>
<evidence type="ECO:0008006" key="4">
    <source>
        <dbReference type="Google" id="ProtNLM"/>
    </source>
</evidence>
<evidence type="ECO:0000313" key="3">
    <source>
        <dbReference type="Proteomes" id="UP001159405"/>
    </source>
</evidence>
<dbReference type="Gene3D" id="3.50.30.50">
    <property type="entry name" value="Putative cyclase"/>
    <property type="match status" value="3"/>
</dbReference>
<comment type="similarity">
    <text evidence="1">Belongs to the Cyclase 1 superfamily.</text>
</comment>
<feature type="non-terminal residue" evidence="2">
    <location>
        <position position="1"/>
    </location>
</feature>
<dbReference type="PANTHER" id="PTHR43564:SF2">
    <property type="entry name" value="BLR6059 PROTEIN"/>
    <property type="match status" value="1"/>
</dbReference>
<name>A0ABN8P780_9CNID</name>
<dbReference type="Pfam" id="PF04199">
    <property type="entry name" value="Cyclase"/>
    <property type="match status" value="2"/>
</dbReference>
<dbReference type="EMBL" id="CALNXK010000056">
    <property type="protein sequence ID" value="CAH3135646.1"/>
    <property type="molecule type" value="Genomic_DNA"/>
</dbReference>
<gene>
    <name evidence="2" type="ORF">PLOB_00038004</name>
</gene>
<sequence>GFSYYDILTSEHGGTHTDAPKHFYEKGKYMDEVLLDELIGPAVVVNISAQTAKNQDYLLSVGDLEAWEEKHGKIPDRAILFLYSGRGKDWANPEKFLGYDPKSNKTGYGYLHNPGKAKLEKHLTFVLFLIFMLHRDHKGFTRLTKNIYETYISILILGFSAEAAEWIVKSGKVTAVGVDVVSWDNGPSKIFKAHTILTSANIPGYEMVANLDKLPPAGAMVYGAPIKIKNGTGGATRVFADTGKQKKCDKQRTKVKWLDMTYSFSNETFCWPGLTPFNMTQVYWPNVTRDGFYAIMYDFHTSENCGTHIEAPRSLYKDKRSTGQIPLDDLIGPAVVIDIRQKAFSNADYQLMPSDIEDWEEKHGRIPEGVILLVYTGWGEFFSDNNKYLGMQPTGNVSNMHFPGIHPDSAKWMVSRKVKAVGLDTASLDYGQSKDFQSRKTLFNENIPGYLNVANLDKLPSKGATVFALPMKITHGAGGPLRIFAKLGGECPPSGGGRSLASGQLFQIITLLLVLKFLM</sequence>
<dbReference type="Proteomes" id="UP001159405">
    <property type="component" value="Unassembled WGS sequence"/>
</dbReference>
<accession>A0ABN8P780</accession>
<dbReference type="SUPFAM" id="SSF102198">
    <property type="entry name" value="Putative cyclase"/>
    <property type="match status" value="2"/>
</dbReference>
<keyword evidence="3" id="KW-1185">Reference proteome</keyword>